<dbReference type="EMBL" id="AP022871">
    <property type="protein sequence ID" value="BCB90213.1"/>
    <property type="molecule type" value="Genomic_DNA"/>
</dbReference>
<dbReference type="NCBIfam" id="TIGR01755">
    <property type="entry name" value="flav_wrbA"/>
    <property type="match status" value="1"/>
</dbReference>
<dbReference type="InterPro" id="IPR029039">
    <property type="entry name" value="Flavoprotein-like_sf"/>
</dbReference>
<sequence>MANDVNIAVIYYSATGNVHRLAEAVAEGAVKAGAHVRVHRVPELAPDTAIDANPQWRAHVDETHDVVPEARLDDLAWADAYAFGTPTRFGMVSAQLKQFLDQAGGLWLNGVLTDKPATAFTSSINRHGGQETTLVSLYNLFAHWGSVIVPPGYTDPVLYEAGGNPYGVSWPTGQPPELPDDQTLRAAQYQGHRLADIARRLTPKEESTR</sequence>
<name>A0A6F8YW40_9ACTN</name>
<accession>A0A6F8YW40</accession>
<dbReference type="FunFam" id="3.40.50.360:FF:000001">
    <property type="entry name" value="NAD(P)H dehydrogenase (Quinone) FQR1-like"/>
    <property type="match status" value="1"/>
</dbReference>
<gene>
    <name evidence="3" type="primary">wrbA</name>
    <name evidence="3" type="ORF">Psuf_075260</name>
</gene>
<dbReference type="GO" id="GO:0010181">
    <property type="term" value="F:FMN binding"/>
    <property type="evidence" value="ECO:0007669"/>
    <property type="project" value="InterPro"/>
</dbReference>
<reference evidence="3 4" key="2">
    <citation type="submission" date="2020-03" db="EMBL/GenBank/DDBJ databases">
        <authorList>
            <person name="Ichikawa N."/>
            <person name="Kimura A."/>
            <person name="Kitahashi Y."/>
            <person name="Uohara A."/>
        </authorList>
    </citation>
    <scope>NUCLEOTIDE SEQUENCE [LARGE SCALE GENOMIC DNA]</scope>
    <source>
        <strain evidence="3 4">NBRC 105367</strain>
    </source>
</reference>
<dbReference type="SUPFAM" id="SSF52218">
    <property type="entry name" value="Flavoproteins"/>
    <property type="match status" value="1"/>
</dbReference>
<dbReference type="PROSITE" id="PS50902">
    <property type="entry name" value="FLAVODOXIN_LIKE"/>
    <property type="match status" value="1"/>
</dbReference>
<dbReference type="InterPro" id="IPR005025">
    <property type="entry name" value="FMN_Rdtase-like_dom"/>
</dbReference>
<organism evidence="3 4">
    <name type="scientific">Phytohabitans suffuscus</name>
    <dbReference type="NCBI Taxonomy" id="624315"/>
    <lineage>
        <taxon>Bacteria</taxon>
        <taxon>Bacillati</taxon>
        <taxon>Actinomycetota</taxon>
        <taxon>Actinomycetes</taxon>
        <taxon>Micromonosporales</taxon>
        <taxon>Micromonosporaceae</taxon>
    </lineage>
</organism>
<dbReference type="Pfam" id="PF03358">
    <property type="entry name" value="FMN_red"/>
    <property type="match status" value="1"/>
</dbReference>
<dbReference type="AlphaFoldDB" id="A0A6F8YW40"/>
<dbReference type="NCBIfam" id="NF002999">
    <property type="entry name" value="PRK03767.1"/>
    <property type="match status" value="1"/>
</dbReference>
<dbReference type="Gene3D" id="3.40.50.360">
    <property type="match status" value="1"/>
</dbReference>
<evidence type="ECO:0000313" key="4">
    <source>
        <dbReference type="Proteomes" id="UP000503011"/>
    </source>
</evidence>
<comment type="similarity">
    <text evidence="1">Belongs to the WrbA family.</text>
</comment>
<dbReference type="Proteomes" id="UP000503011">
    <property type="component" value="Chromosome"/>
</dbReference>
<feature type="domain" description="Flavodoxin-like" evidence="2">
    <location>
        <begin position="7"/>
        <end position="202"/>
    </location>
</feature>
<dbReference type="InterPro" id="IPR010089">
    <property type="entry name" value="Flavoprotein_WrbA-like"/>
</dbReference>
<proteinExistence type="inferred from homology"/>
<dbReference type="InterPro" id="IPR008254">
    <property type="entry name" value="Flavodoxin/NO_synth"/>
</dbReference>
<evidence type="ECO:0000259" key="2">
    <source>
        <dbReference type="PROSITE" id="PS50902"/>
    </source>
</evidence>
<protein>
    <submittedName>
        <fullName evidence="3">TrpR-binding protein WrbA</fullName>
    </submittedName>
</protein>
<evidence type="ECO:0000313" key="3">
    <source>
        <dbReference type="EMBL" id="BCB90213.1"/>
    </source>
</evidence>
<dbReference type="PANTHER" id="PTHR30546:SF23">
    <property type="entry name" value="FLAVOPROTEIN-LIKE PROTEIN YCP4-RELATED"/>
    <property type="match status" value="1"/>
</dbReference>
<keyword evidence="4" id="KW-1185">Reference proteome</keyword>
<dbReference type="RefSeq" id="WP_173162410.1">
    <property type="nucleotide sequence ID" value="NZ_AP022871.1"/>
</dbReference>
<evidence type="ECO:0000256" key="1">
    <source>
        <dbReference type="ARBA" id="ARBA00006961"/>
    </source>
</evidence>
<reference evidence="3 4" key="1">
    <citation type="submission" date="2020-03" db="EMBL/GenBank/DDBJ databases">
        <title>Whole genome shotgun sequence of Phytohabitans suffuscus NBRC 105367.</title>
        <authorList>
            <person name="Komaki H."/>
            <person name="Tamura T."/>
        </authorList>
    </citation>
    <scope>NUCLEOTIDE SEQUENCE [LARGE SCALE GENOMIC DNA]</scope>
    <source>
        <strain evidence="3 4">NBRC 105367</strain>
    </source>
</reference>
<dbReference type="KEGG" id="psuu:Psuf_075260"/>
<dbReference type="PANTHER" id="PTHR30546">
    <property type="entry name" value="FLAVODOXIN-RELATED PROTEIN WRBA-RELATED"/>
    <property type="match status" value="1"/>
</dbReference>
<dbReference type="GO" id="GO:0016020">
    <property type="term" value="C:membrane"/>
    <property type="evidence" value="ECO:0007669"/>
    <property type="project" value="TreeGrafter"/>
</dbReference>
<dbReference type="GO" id="GO:0003955">
    <property type="term" value="F:NAD(P)H dehydrogenase (quinone) activity"/>
    <property type="evidence" value="ECO:0007669"/>
    <property type="project" value="InterPro"/>
</dbReference>